<evidence type="ECO:0000256" key="7">
    <source>
        <dbReference type="ARBA" id="ARBA00023277"/>
    </source>
</evidence>
<evidence type="ECO:0000256" key="4">
    <source>
        <dbReference type="ARBA" id="ARBA00012744"/>
    </source>
</evidence>
<feature type="domain" description="Fibronectin type III-like" evidence="10">
    <location>
        <begin position="621"/>
        <end position="691"/>
    </location>
</feature>
<dbReference type="InterPro" id="IPR001764">
    <property type="entry name" value="Glyco_hydro_3_N"/>
</dbReference>
<keyword evidence="8 11" id="KW-0326">Glycosidase</keyword>
<dbReference type="Pfam" id="PF00933">
    <property type="entry name" value="Glyco_hydro_3"/>
    <property type="match status" value="1"/>
</dbReference>
<dbReference type="InterPro" id="IPR026891">
    <property type="entry name" value="Fn3-like"/>
</dbReference>
<dbReference type="GO" id="GO:0008422">
    <property type="term" value="F:beta-glucosidase activity"/>
    <property type="evidence" value="ECO:0007669"/>
    <property type="project" value="UniProtKB-EC"/>
</dbReference>
<accession>S3D8D0</accession>
<dbReference type="eggNOG" id="ENOG502SH6D">
    <property type="taxonomic scope" value="Eukaryota"/>
</dbReference>
<dbReference type="SUPFAM" id="SSF52279">
    <property type="entry name" value="Beta-D-glucan exohydrolase, C-terminal domain"/>
    <property type="match status" value="1"/>
</dbReference>
<dbReference type="OMA" id="CTEHTEL"/>
<keyword evidence="12" id="KW-1185">Reference proteome</keyword>
<dbReference type="InterPro" id="IPR036881">
    <property type="entry name" value="Glyco_hydro_3_C_sf"/>
</dbReference>
<evidence type="ECO:0000313" key="11">
    <source>
        <dbReference type="EMBL" id="EPE28256.1"/>
    </source>
</evidence>
<dbReference type="InterPro" id="IPR002772">
    <property type="entry name" value="Glyco_hydro_3_C"/>
</dbReference>
<dbReference type="InterPro" id="IPR017853">
    <property type="entry name" value="GH"/>
</dbReference>
<dbReference type="PRINTS" id="PR00133">
    <property type="entry name" value="GLHYDRLASE3"/>
</dbReference>
<dbReference type="KEGG" id="glz:GLAREA_09376"/>
<evidence type="ECO:0000256" key="8">
    <source>
        <dbReference type="ARBA" id="ARBA00023295"/>
    </source>
</evidence>
<evidence type="ECO:0000256" key="9">
    <source>
        <dbReference type="ARBA" id="ARBA00023326"/>
    </source>
</evidence>
<comment type="pathway">
    <text evidence="2">Glycan metabolism; cellulose degradation.</text>
</comment>
<dbReference type="GeneID" id="19468424"/>
<dbReference type="PANTHER" id="PTHR42715">
    <property type="entry name" value="BETA-GLUCOSIDASE"/>
    <property type="match status" value="1"/>
</dbReference>
<dbReference type="Gene3D" id="3.40.50.1700">
    <property type="entry name" value="Glycoside hydrolase family 3 C-terminal domain"/>
    <property type="match status" value="1"/>
</dbReference>
<dbReference type="SUPFAM" id="SSF51445">
    <property type="entry name" value="(Trans)glycosidases"/>
    <property type="match status" value="1"/>
</dbReference>
<dbReference type="OrthoDB" id="2123594at2759"/>
<dbReference type="EC" id="3.2.1.21" evidence="4"/>
<dbReference type="Gene3D" id="3.20.20.300">
    <property type="entry name" value="Glycoside hydrolase, family 3, N-terminal domain"/>
    <property type="match status" value="1"/>
</dbReference>
<evidence type="ECO:0000256" key="3">
    <source>
        <dbReference type="ARBA" id="ARBA00005336"/>
    </source>
</evidence>
<evidence type="ECO:0000256" key="1">
    <source>
        <dbReference type="ARBA" id="ARBA00000448"/>
    </source>
</evidence>
<dbReference type="HOGENOM" id="CLU_004542_4_1_1"/>
<organism evidence="11 12">
    <name type="scientific">Glarea lozoyensis (strain ATCC 20868 / MF5171)</name>
    <dbReference type="NCBI Taxonomy" id="1116229"/>
    <lineage>
        <taxon>Eukaryota</taxon>
        <taxon>Fungi</taxon>
        <taxon>Dikarya</taxon>
        <taxon>Ascomycota</taxon>
        <taxon>Pezizomycotina</taxon>
        <taxon>Leotiomycetes</taxon>
        <taxon>Helotiales</taxon>
        <taxon>Helotiaceae</taxon>
        <taxon>Glarea</taxon>
    </lineage>
</organism>
<evidence type="ECO:0000259" key="10">
    <source>
        <dbReference type="SMART" id="SM01217"/>
    </source>
</evidence>
<dbReference type="Proteomes" id="UP000016922">
    <property type="component" value="Unassembled WGS sequence"/>
</dbReference>
<name>S3D8D0_GLAL2</name>
<evidence type="ECO:0000256" key="2">
    <source>
        <dbReference type="ARBA" id="ARBA00004987"/>
    </source>
</evidence>
<comment type="similarity">
    <text evidence="3">Belongs to the glycosyl hydrolase 3 family.</text>
</comment>
<dbReference type="Pfam" id="PF14310">
    <property type="entry name" value="Fn3-like"/>
    <property type="match status" value="1"/>
</dbReference>
<dbReference type="SMART" id="SM01217">
    <property type="entry name" value="Fn3_like"/>
    <property type="match status" value="1"/>
</dbReference>
<dbReference type="PANTHER" id="PTHR42715:SF3">
    <property type="entry name" value="BETA-GLUCOSIDASE B-RELATED"/>
    <property type="match status" value="1"/>
</dbReference>
<evidence type="ECO:0000313" key="12">
    <source>
        <dbReference type="Proteomes" id="UP000016922"/>
    </source>
</evidence>
<keyword evidence="6" id="KW-0325">Glycoprotein</keyword>
<keyword evidence="9" id="KW-0624">Polysaccharide degradation</keyword>
<proteinExistence type="inferred from homology"/>
<keyword evidence="7" id="KW-0119">Carbohydrate metabolism</keyword>
<dbReference type="Gene3D" id="2.60.40.10">
    <property type="entry name" value="Immunoglobulins"/>
    <property type="match status" value="1"/>
</dbReference>
<dbReference type="AlphaFoldDB" id="S3D8D0"/>
<dbReference type="InterPro" id="IPR013783">
    <property type="entry name" value="Ig-like_fold"/>
</dbReference>
<dbReference type="InterPro" id="IPR050288">
    <property type="entry name" value="Cellulose_deg_GH3"/>
</dbReference>
<dbReference type="InterPro" id="IPR036962">
    <property type="entry name" value="Glyco_hydro_3_N_sf"/>
</dbReference>
<dbReference type="Pfam" id="PF01915">
    <property type="entry name" value="Glyco_hydro_3_C"/>
    <property type="match status" value="1"/>
</dbReference>
<evidence type="ECO:0000256" key="6">
    <source>
        <dbReference type="ARBA" id="ARBA00023180"/>
    </source>
</evidence>
<dbReference type="EMBL" id="KE145368">
    <property type="protein sequence ID" value="EPE28256.1"/>
    <property type="molecule type" value="Genomic_DNA"/>
</dbReference>
<reference evidence="11 12" key="1">
    <citation type="journal article" date="2013" name="BMC Genomics">
        <title>Genomics-driven discovery of the pneumocandin biosynthetic gene cluster in the fungus Glarea lozoyensis.</title>
        <authorList>
            <person name="Chen L."/>
            <person name="Yue Q."/>
            <person name="Zhang X."/>
            <person name="Xiang M."/>
            <person name="Wang C."/>
            <person name="Li S."/>
            <person name="Che Y."/>
            <person name="Ortiz-Lopez F.J."/>
            <person name="Bills G.F."/>
            <person name="Liu X."/>
            <person name="An Z."/>
        </authorList>
    </citation>
    <scope>NUCLEOTIDE SEQUENCE [LARGE SCALE GENOMIC DNA]</scope>
    <source>
        <strain evidence="12">ATCC 20868 / MF5171</strain>
    </source>
</reference>
<keyword evidence="5" id="KW-0378">Hydrolase</keyword>
<sequence length="708" mass="77441">MTSPFESAVRRLVSGGDITQLSLEIYSLLSTTERLWLLDGDLDFTQGVKAVIRSGYNSVPYSSGAIKRIGLPGIQFSDGPRGCVMGNSTAFPVPMSRAATFDVELEERIGTAIGKEVRAQGGNLFGGVCVNLVRHPAWGRAQESYGEDPLILGELGAALARGAQQNVMACVKHFALNSMENSRFRVDVQVDEHDLHEVYLPHFKKIIQSGCFAVMSAYNSVQGEYCGDNRVLLTEILRDEWKFEGLVMSDFIWGLRKPVASTKNGLDVEMTFRQQRARALPAALESGELSENELRAPCLRLIATQLRHYAQLSQKKPSTDCLACTEHTELARKAAAQGMVLLKNTSSTGAPPLPLSPTTKRVALVGKLASQPNLGDKGSSNVHPPYVRTILQGFQANMDFDTDYTTGSDSAASIKSASEADVAVVVVGMDAHDEGEYIITDDFTTMTLFPAVSLFLTVSRGGDRASLGLRNSDSDLIRRIVKANANTILILVGGSAIMLDADIRETVPSILMAWYPGMEGGDALQDVLTGRSEPRGRMPLVTVASEEDVPFWKRVTDRITYGRFWGYRLLNKDEKKAAFPFGFGLGYGTIDVRTLQIPFQSGTEIVCTVECRNNGTVTTSTVVQIYAGKVRLEEFDFKRVLVGFQTVTLQPGEHVSLHVNCSLELLGRRELATKKWSIARGDIRIEAAQYEGDPRALEEVVGFEGGSW</sequence>
<protein>
    <recommendedName>
        <fullName evidence="4">beta-glucosidase</fullName>
        <ecNumber evidence="4">3.2.1.21</ecNumber>
    </recommendedName>
</protein>
<evidence type="ECO:0000256" key="5">
    <source>
        <dbReference type="ARBA" id="ARBA00022801"/>
    </source>
</evidence>
<dbReference type="RefSeq" id="XP_008084164.1">
    <property type="nucleotide sequence ID" value="XM_008085973.1"/>
</dbReference>
<gene>
    <name evidence="11" type="ORF">GLAREA_09376</name>
</gene>
<dbReference type="GO" id="GO:0009251">
    <property type="term" value="P:glucan catabolic process"/>
    <property type="evidence" value="ECO:0007669"/>
    <property type="project" value="TreeGrafter"/>
</dbReference>
<comment type="catalytic activity">
    <reaction evidence="1">
        <text>Hydrolysis of terminal, non-reducing beta-D-glucosyl residues with release of beta-D-glucose.</text>
        <dbReference type="EC" id="3.2.1.21"/>
    </reaction>
</comment>